<dbReference type="InterPro" id="IPR036866">
    <property type="entry name" value="RibonucZ/Hydroxyglut_hydro"/>
</dbReference>
<reference evidence="2" key="1">
    <citation type="journal article" date="2014" name="Int. J. Syst. Evol. Microbiol.">
        <title>Complete genome sequence of Corynebacterium casei LMG S-19264T (=DSM 44701T), isolated from a smear-ripened cheese.</title>
        <authorList>
            <consortium name="US DOE Joint Genome Institute (JGI-PGF)"/>
            <person name="Walter F."/>
            <person name="Albersmeier A."/>
            <person name="Kalinowski J."/>
            <person name="Ruckert C."/>
        </authorList>
    </citation>
    <scope>NUCLEOTIDE SEQUENCE</scope>
    <source>
        <strain evidence="2">CGMCC 1.12919</strain>
    </source>
</reference>
<dbReference type="GO" id="GO:0042781">
    <property type="term" value="F:3'-tRNA processing endoribonuclease activity"/>
    <property type="evidence" value="ECO:0007669"/>
    <property type="project" value="TreeGrafter"/>
</dbReference>
<name>A0A916XI24_9HYPH</name>
<dbReference type="SMART" id="SM00849">
    <property type="entry name" value="Lactamase_B"/>
    <property type="match status" value="1"/>
</dbReference>
<keyword evidence="3" id="KW-1185">Reference proteome</keyword>
<proteinExistence type="predicted"/>
<dbReference type="CDD" id="cd07740">
    <property type="entry name" value="metallo-hydrolase-like_MBL-fold"/>
    <property type="match status" value="1"/>
</dbReference>
<sequence>MRVTILGCGDAFGSGGRFNTCFLVETGGRMIAVDFGASSMVALKQRGIDPNRIDAVVLSHLHGDHFGGLPFLFLDSQFACARRTPLTIIGPVGTSERLKLTMEAFFPGSSTTAWRYPVTVEEQACGAPFSLGALAIERIEVIHPSGAPATALRLWDGSKRFAYSGDTTWTEALVDVARDADLFICECYTFDGSPPYHLAFKTIDANRARLGARTIMLTHMGEDMLAHRHVAAAKGYRLAADGLVIAL</sequence>
<reference evidence="2" key="2">
    <citation type="submission" date="2020-09" db="EMBL/GenBank/DDBJ databases">
        <authorList>
            <person name="Sun Q."/>
            <person name="Zhou Y."/>
        </authorList>
    </citation>
    <scope>NUCLEOTIDE SEQUENCE</scope>
    <source>
        <strain evidence="2">CGMCC 1.12919</strain>
    </source>
</reference>
<evidence type="ECO:0000313" key="3">
    <source>
        <dbReference type="Proteomes" id="UP000637002"/>
    </source>
</evidence>
<dbReference type="EMBL" id="BMGG01000006">
    <property type="protein sequence ID" value="GGC73267.1"/>
    <property type="molecule type" value="Genomic_DNA"/>
</dbReference>
<protein>
    <submittedName>
        <fullName evidence="2">MBL fold metallo-hydrolase</fullName>
    </submittedName>
</protein>
<dbReference type="InterPro" id="IPR001279">
    <property type="entry name" value="Metallo-B-lactamas"/>
</dbReference>
<accession>A0A916XI24</accession>
<feature type="domain" description="Metallo-beta-lactamase" evidence="1">
    <location>
        <begin position="18"/>
        <end position="219"/>
    </location>
</feature>
<dbReference type="SUPFAM" id="SSF56281">
    <property type="entry name" value="Metallo-hydrolase/oxidoreductase"/>
    <property type="match status" value="1"/>
</dbReference>
<dbReference type="Gene3D" id="3.60.15.10">
    <property type="entry name" value="Ribonuclease Z/Hydroxyacylglutathione hydrolase-like"/>
    <property type="match status" value="1"/>
</dbReference>
<dbReference type="Pfam" id="PF23023">
    <property type="entry name" value="Anti-Pycsar_Apyc1"/>
    <property type="match status" value="1"/>
</dbReference>
<dbReference type="AlphaFoldDB" id="A0A916XI24"/>
<gene>
    <name evidence="2" type="ORF">GCM10010994_34560</name>
</gene>
<organism evidence="2 3">
    <name type="scientific">Chelatococcus reniformis</name>
    <dbReference type="NCBI Taxonomy" id="1494448"/>
    <lineage>
        <taxon>Bacteria</taxon>
        <taxon>Pseudomonadati</taxon>
        <taxon>Pseudomonadota</taxon>
        <taxon>Alphaproteobacteria</taxon>
        <taxon>Hyphomicrobiales</taxon>
        <taxon>Chelatococcaceae</taxon>
        <taxon>Chelatococcus</taxon>
    </lineage>
</organism>
<comment type="caution">
    <text evidence="2">The sequence shown here is derived from an EMBL/GenBank/DDBJ whole genome shotgun (WGS) entry which is preliminary data.</text>
</comment>
<dbReference type="Proteomes" id="UP000637002">
    <property type="component" value="Unassembled WGS sequence"/>
</dbReference>
<dbReference type="PANTHER" id="PTHR46018:SF7">
    <property type="entry name" value="RIBONUCLEASE Z"/>
    <property type="match status" value="1"/>
</dbReference>
<evidence type="ECO:0000313" key="2">
    <source>
        <dbReference type="EMBL" id="GGC73267.1"/>
    </source>
</evidence>
<dbReference type="RefSeq" id="WP_188610433.1">
    <property type="nucleotide sequence ID" value="NZ_BMGG01000006.1"/>
</dbReference>
<dbReference type="PANTHER" id="PTHR46018">
    <property type="entry name" value="ZINC PHOSPHODIESTERASE ELAC PROTEIN 1"/>
    <property type="match status" value="1"/>
</dbReference>
<evidence type="ECO:0000259" key="1">
    <source>
        <dbReference type="SMART" id="SM00849"/>
    </source>
</evidence>